<gene>
    <name evidence="2" type="ORF">KC19_VG002200</name>
</gene>
<feature type="compositionally biased region" description="Low complexity" evidence="1">
    <location>
        <begin position="94"/>
        <end position="105"/>
    </location>
</feature>
<keyword evidence="3" id="KW-1185">Reference proteome</keyword>
<name>A0A8T0HKJ9_CERPU</name>
<proteinExistence type="predicted"/>
<feature type="compositionally biased region" description="Polar residues" evidence="1">
    <location>
        <begin position="115"/>
        <end position="125"/>
    </location>
</feature>
<sequence>MTSYHTSQPNQSITKLLLPFHARGCPHHATPGNVLAVGGRLPSKARIDESVTPAHRGPPHITTQPHRKWTRHELHQGPPRNNKHVGHMHAVPRGTTLTAGSTSSTKHPPRRSSPSHRCQTQSSAS</sequence>
<evidence type="ECO:0000313" key="2">
    <source>
        <dbReference type="EMBL" id="KAG0571322.1"/>
    </source>
</evidence>
<evidence type="ECO:0000256" key="1">
    <source>
        <dbReference type="SAM" id="MobiDB-lite"/>
    </source>
</evidence>
<evidence type="ECO:0000313" key="3">
    <source>
        <dbReference type="Proteomes" id="UP000822688"/>
    </source>
</evidence>
<reference evidence="2" key="1">
    <citation type="submission" date="2020-06" db="EMBL/GenBank/DDBJ databases">
        <title>WGS assembly of Ceratodon purpureus strain R40.</title>
        <authorList>
            <person name="Carey S.B."/>
            <person name="Jenkins J."/>
            <person name="Shu S."/>
            <person name="Lovell J.T."/>
            <person name="Sreedasyam A."/>
            <person name="Maumus F."/>
            <person name="Tiley G.P."/>
            <person name="Fernandez-Pozo N."/>
            <person name="Barry K."/>
            <person name="Chen C."/>
            <person name="Wang M."/>
            <person name="Lipzen A."/>
            <person name="Daum C."/>
            <person name="Saski C.A."/>
            <person name="Payton A.C."/>
            <person name="Mcbreen J.C."/>
            <person name="Conrad R.E."/>
            <person name="Kollar L.M."/>
            <person name="Olsson S."/>
            <person name="Huttunen S."/>
            <person name="Landis J.B."/>
            <person name="Wickett N.J."/>
            <person name="Johnson M.G."/>
            <person name="Rensing S.A."/>
            <person name="Grimwood J."/>
            <person name="Schmutz J."/>
            <person name="Mcdaniel S.F."/>
        </authorList>
    </citation>
    <scope>NUCLEOTIDE SEQUENCE</scope>
    <source>
        <strain evidence="2">R40</strain>
    </source>
</reference>
<protein>
    <submittedName>
        <fullName evidence="2">Uncharacterized protein</fullName>
    </submittedName>
</protein>
<dbReference type="Proteomes" id="UP000822688">
    <property type="component" value="Chromosome V"/>
</dbReference>
<comment type="caution">
    <text evidence="2">The sequence shown here is derived from an EMBL/GenBank/DDBJ whole genome shotgun (WGS) entry which is preliminary data.</text>
</comment>
<organism evidence="2 3">
    <name type="scientific">Ceratodon purpureus</name>
    <name type="common">Fire moss</name>
    <name type="synonym">Dicranum purpureum</name>
    <dbReference type="NCBI Taxonomy" id="3225"/>
    <lineage>
        <taxon>Eukaryota</taxon>
        <taxon>Viridiplantae</taxon>
        <taxon>Streptophyta</taxon>
        <taxon>Embryophyta</taxon>
        <taxon>Bryophyta</taxon>
        <taxon>Bryophytina</taxon>
        <taxon>Bryopsida</taxon>
        <taxon>Dicranidae</taxon>
        <taxon>Pseudoditrichales</taxon>
        <taxon>Ditrichaceae</taxon>
        <taxon>Ceratodon</taxon>
    </lineage>
</organism>
<dbReference type="EMBL" id="CM026426">
    <property type="protein sequence ID" value="KAG0571322.1"/>
    <property type="molecule type" value="Genomic_DNA"/>
</dbReference>
<accession>A0A8T0HKJ9</accession>
<feature type="region of interest" description="Disordered" evidence="1">
    <location>
        <begin position="46"/>
        <end position="125"/>
    </location>
</feature>
<feature type="non-terminal residue" evidence="2">
    <location>
        <position position="125"/>
    </location>
</feature>
<dbReference type="AlphaFoldDB" id="A0A8T0HKJ9"/>